<dbReference type="Pfam" id="PF14331">
    <property type="entry name" value="IcmF-related_N"/>
    <property type="match status" value="1"/>
</dbReference>
<evidence type="ECO:0000313" key="5">
    <source>
        <dbReference type="EMBL" id="UXH80677.1"/>
    </source>
</evidence>
<dbReference type="EMBL" id="CP104562">
    <property type="protein sequence ID" value="UXH80677.1"/>
    <property type="molecule type" value="Genomic_DNA"/>
</dbReference>
<dbReference type="RefSeq" id="WP_261760494.1">
    <property type="nucleotide sequence ID" value="NZ_CP104562.2"/>
</dbReference>
<keyword evidence="1" id="KW-1133">Transmembrane helix</keyword>
<dbReference type="InterPro" id="IPR053156">
    <property type="entry name" value="T6SS_TssM-like"/>
</dbReference>
<dbReference type="PANTHER" id="PTHR36153:SF1">
    <property type="entry name" value="TYPE VI SECRETION SYSTEM COMPONENT TSSM1"/>
    <property type="match status" value="1"/>
</dbReference>
<sequence>MKRILGWIFNRWVLLAVMLLAVALVIWIVGPLVAIGERRPLETEASRWITIGVLVLIVAGLVVWSRWRAKRGNAAVVNQLIQAPAGDAPERETPDMIAVRERFQQAMLTLQRARFGAGGKVKGLAARFGGRYLYELPWYLIIGAPGSGKTTALRHSGLQFPLADQMGDLAIRGVGGTRHCDWWFTDQAVLIDTAGRFTTQDSDPGNDKATWGGFLQMLRRSRPRQPLNGALVTVSVSDLLARSPSERAQHAATVRARVQELHKDLDIRFPIYLLVTKADLLAGFMDYFATVDKDQRAAPWGFTFPRETKEPLAGFGGEFDALAQRLLDGLIDRLQAERDPQRRARIYGFPAQFASLRQVLAEFLEGVFAPSPYEAQPLLRGVYFVSGTQEGTPIDRVLGSVARSYRLENAVLAPNQSSGRSYFLNRLLSEVVFAEAGLGGTNRRWERQRNGLAIAGYAAVAVVGLGLISAWTLSYYNNRRYVADVSARTEQVRELLQSTPNRATPDILPIAPALEATRALASVGGETPWSLRLGLFQGKKLDSAARAAYQRMLADALLPRLMLRLEEQLRQGAQTPETLYEALKAYVMLHDPAHFDAQALKQHVQTDWEVSRRELTPEQRAALSQHLEALLAQGGVASPLPQDDALLKATRNQLATLPLPQRVYNRLKAQGLGGDFPEFTISRAAGHNAALVFTRASGAPLTSGVPGLYSRDGYLRGFQPMVGQAAEQLASEQSWVLGVPDAPKDAAALVRANGPLVDEVRRLYLTDYASTWEGFLNDVRLLPMTSVTQSVERSRLLSAPDSPLPPLLKAVSRETTLGSGGNAMEQAQQRAGDLIQQSRDKIANVFAGKPGTADPNAANAQRLEAIVDDRFVGLRQLVTPPPGGGKSPLDDTLSLIGEANLMLNAAETALKGGSAPPPSPVPNRLKAEAARMPLPLRTMLDDLSNSSSRVSQGAMRQTLGQEVRSQVGEFCQQAVAGRYPLDRNSSRDATQADFATLFGPNGKIDQLFQQKLAPYVDTTTRPWKFRAVEGTPLGADAGTLPQFQRAAVIKETFFPGGGSPSLRLDFKPVEMDTTIQQFILDVDGQIVRYAHGPQIPMSVQWPGPRGSSQVRVQVSPASANGSSGMVNDGPWALFRLFDRVKMESTNAPERFRVTFDVDGRKAVFEVTASSVRNPFRLPELNQFSCPNSL</sequence>
<gene>
    <name evidence="5" type="primary">tssM</name>
    <name evidence="5" type="ORF">N4261_12690</name>
</gene>
<dbReference type="InterPro" id="IPR017731">
    <property type="entry name" value="TssM1-like"/>
</dbReference>
<dbReference type="InterPro" id="IPR010623">
    <property type="entry name" value="IcmF_C"/>
</dbReference>
<dbReference type="PANTHER" id="PTHR36153">
    <property type="entry name" value="INNER MEMBRANE PROTEIN-RELATED"/>
    <property type="match status" value="1"/>
</dbReference>
<name>A0ABY6BBV3_9BURK</name>
<protein>
    <submittedName>
        <fullName evidence="5">Type VI secretion system membrane subunit TssM</fullName>
    </submittedName>
</protein>
<evidence type="ECO:0000259" key="3">
    <source>
        <dbReference type="Pfam" id="PF06761"/>
    </source>
</evidence>
<dbReference type="InterPro" id="IPR009612">
    <property type="entry name" value="IcmF-rel"/>
</dbReference>
<dbReference type="InterPro" id="IPR025743">
    <property type="entry name" value="TssM1_N"/>
</dbReference>
<evidence type="ECO:0000313" key="6">
    <source>
        <dbReference type="Proteomes" id="UP001064933"/>
    </source>
</evidence>
<feature type="domain" description="IcmF-related" evidence="3">
    <location>
        <begin position="512"/>
        <end position="816"/>
    </location>
</feature>
<keyword evidence="1" id="KW-0472">Membrane</keyword>
<feature type="transmembrane region" description="Helical" evidence="1">
    <location>
        <begin position="45"/>
        <end position="64"/>
    </location>
</feature>
<evidence type="ECO:0000259" key="2">
    <source>
        <dbReference type="Pfam" id="PF06744"/>
    </source>
</evidence>
<feature type="domain" description="Type VI secretion system IcmF C-terminal" evidence="2">
    <location>
        <begin position="1066"/>
        <end position="1170"/>
    </location>
</feature>
<dbReference type="SUPFAM" id="SSF52540">
    <property type="entry name" value="P-loop containing nucleoside triphosphate hydrolases"/>
    <property type="match status" value="1"/>
</dbReference>
<reference evidence="5" key="1">
    <citation type="submission" date="2022-10" db="EMBL/GenBank/DDBJ databases">
        <title>Characterization and whole genome sequencing of a new Roseateles species, isolated from fresh water.</title>
        <authorList>
            <person name="Guliayeva D.Y."/>
            <person name="Akhremchuk A.E."/>
            <person name="Sikolenko M.A."/>
            <person name="Valentovich L.N."/>
            <person name="Sidarenka A.V."/>
        </authorList>
    </citation>
    <scope>NUCLEOTIDE SEQUENCE</scope>
    <source>
        <strain evidence="5">BIM B-1768</strain>
    </source>
</reference>
<dbReference type="Pfam" id="PF06761">
    <property type="entry name" value="IcmF-related"/>
    <property type="match status" value="1"/>
</dbReference>
<evidence type="ECO:0000259" key="4">
    <source>
        <dbReference type="Pfam" id="PF14331"/>
    </source>
</evidence>
<organism evidence="5 6">
    <name type="scientific">Roseateles amylovorans</name>
    <dbReference type="NCBI Taxonomy" id="2978473"/>
    <lineage>
        <taxon>Bacteria</taxon>
        <taxon>Pseudomonadati</taxon>
        <taxon>Pseudomonadota</taxon>
        <taxon>Betaproteobacteria</taxon>
        <taxon>Burkholderiales</taxon>
        <taxon>Sphaerotilaceae</taxon>
        <taxon>Roseateles</taxon>
    </lineage>
</organism>
<feature type="transmembrane region" description="Helical" evidence="1">
    <location>
        <begin position="12"/>
        <end position="33"/>
    </location>
</feature>
<dbReference type="NCBIfam" id="TIGR03348">
    <property type="entry name" value="VI_IcmF"/>
    <property type="match status" value="1"/>
</dbReference>
<feature type="transmembrane region" description="Helical" evidence="1">
    <location>
        <begin position="452"/>
        <end position="476"/>
    </location>
</feature>
<keyword evidence="6" id="KW-1185">Reference proteome</keyword>
<dbReference type="Proteomes" id="UP001064933">
    <property type="component" value="Chromosome"/>
</dbReference>
<feature type="domain" description="Type VI secretion system component TssM1 N-terminal" evidence="4">
    <location>
        <begin position="206"/>
        <end position="459"/>
    </location>
</feature>
<dbReference type="Pfam" id="PF06744">
    <property type="entry name" value="IcmF_C"/>
    <property type="match status" value="1"/>
</dbReference>
<dbReference type="InterPro" id="IPR027417">
    <property type="entry name" value="P-loop_NTPase"/>
</dbReference>
<keyword evidence="1" id="KW-0812">Transmembrane</keyword>
<proteinExistence type="predicted"/>
<accession>A0ABY6BBV3</accession>
<evidence type="ECO:0000256" key="1">
    <source>
        <dbReference type="SAM" id="Phobius"/>
    </source>
</evidence>